<evidence type="ECO:0000313" key="2">
    <source>
        <dbReference type="EMBL" id="SEA90871.1"/>
    </source>
</evidence>
<organism evidence="2 3">
    <name type="scientific">Acidovorax soli</name>
    <dbReference type="NCBI Taxonomy" id="592050"/>
    <lineage>
        <taxon>Bacteria</taxon>
        <taxon>Pseudomonadati</taxon>
        <taxon>Pseudomonadota</taxon>
        <taxon>Betaproteobacteria</taxon>
        <taxon>Burkholderiales</taxon>
        <taxon>Comamonadaceae</taxon>
        <taxon>Acidovorax</taxon>
    </lineage>
</organism>
<protein>
    <submittedName>
        <fullName evidence="2">Uncharacterized protein</fullName>
    </submittedName>
</protein>
<gene>
    <name evidence="2" type="ORF">SAMN05421875_14520</name>
</gene>
<dbReference type="STRING" id="592050.SAMN05421875_14520"/>
<dbReference type="AlphaFoldDB" id="A0A1H4F0Y9"/>
<keyword evidence="3" id="KW-1185">Reference proteome</keyword>
<proteinExistence type="predicted"/>
<evidence type="ECO:0000256" key="1">
    <source>
        <dbReference type="SAM" id="SignalP"/>
    </source>
</evidence>
<name>A0A1H4F0Y9_9BURK</name>
<evidence type="ECO:0000313" key="3">
    <source>
        <dbReference type="Proteomes" id="UP000199002"/>
    </source>
</evidence>
<dbReference type="Proteomes" id="UP000199002">
    <property type="component" value="Unassembled WGS sequence"/>
</dbReference>
<accession>A0A1H4F0Y9</accession>
<dbReference type="EMBL" id="FNQJ01000045">
    <property type="protein sequence ID" value="SEA90871.1"/>
    <property type="molecule type" value="Genomic_DNA"/>
</dbReference>
<feature type="signal peptide" evidence="1">
    <location>
        <begin position="1"/>
        <end position="25"/>
    </location>
</feature>
<reference evidence="3" key="1">
    <citation type="submission" date="2016-10" db="EMBL/GenBank/DDBJ databases">
        <authorList>
            <person name="Varghese N."/>
            <person name="Submissions S."/>
        </authorList>
    </citation>
    <scope>NUCLEOTIDE SEQUENCE [LARGE SCALE GENOMIC DNA]</scope>
    <source>
        <strain evidence="3">DSM 25157</strain>
    </source>
</reference>
<dbReference type="RefSeq" id="WP_092701198.1">
    <property type="nucleotide sequence ID" value="NZ_FNQJ01000045.1"/>
</dbReference>
<sequence length="216" mass="23765">MKTARTTFFALCFCFLAAVALPVAAQTAGYTKLNVKGRVQLEVPGDWTISDAEQRRRVKEWGEKVTGIPTQHIASLSVQSYPAPSRMFVRVSFIPMEPPITQADVRQEVQADKQQVLKDLADGWREEAPTMWGGLAKHGVKEVGRPRFAVESIGGQTALIISYGRTSTANPAETMRVTQYHVLLGAEKALITLSYIEGDPQATAAHNRLKSSIVIR</sequence>
<keyword evidence="1" id="KW-0732">Signal</keyword>
<feature type="chain" id="PRO_5011782593" evidence="1">
    <location>
        <begin position="26"/>
        <end position="216"/>
    </location>
</feature>
<dbReference type="GeneID" id="34234179"/>